<dbReference type="AlphaFoldDB" id="A0A806DL87"/>
<feature type="region of interest" description="Disordered" evidence="1">
    <location>
        <begin position="277"/>
        <end position="309"/>
    </location>
</feature>
<accession>A0A806DL87</accession>
<dbReference type="Proteomes" id="UP000006655">
    <property type="component" value="Chromosome"/>
</dbReference>
<evidence type="ECO:0000256" key="1">
    <source>
        <dbReference type="SAM" id="MobiDB-lite"/>
    </source>
</evidence>
<feature type="region of interest" description="Disordered" evidence="1">
    <location>
        <begin position="76"/>
        <end position="265"/>
    </location>
</feature>
<gene>
    <name evidence="2" type="ordered locus">Mrub_2434</name>
</gene>
<feature type="compositionally biased region" description="Basic and acidic residues" evidence="1">
    <location>
        <begin position="195"/>
        <end position="206"/>
    </location>
</feature>
<organism evidence="2 3">
    <name type="scientific">Meiothermus ruber (strain ATCC 35948 / DSM 1279 / VKM B-1258 / 21)</name>
    <name type="common">Thermus ruber</name>
    <dbReference type="NCBI Taxonomy" id="504728"/>
    <lineage>
        <taxon>Bacteria</taxon>
        <taxon>Thermotogati</taxon>
        <taxon>Deinococcota</taxon>
        <taxon>Deinococci</taxon>
        <taxon>Thermales</taxon>
        <taxon>Thermaceae</taxon>
        <taxon>Meiothermus</taxon>
    </lineage>
</organism>
<evidence type="ECO:0000313" key="2">
    <source>
        <dbReference type="EMBL" id="ADD29185.1"/>
    </source>
</evidence>
<feature type="region of interest" description="Disordered" evidence="1">
    <location>
        <begin position="321"/>
        <end position="345"/>
    </location>
</feature>
<protein>
    <submittedName>
        <fullName evidence="2">Uncharacterized protein</fullName>
    </submittedName>
</protein>
<feature type="compositionally biased region" description="Basic residues" evidence="1">
    <location>
        <begin position="218"/>
        <end position="255"/>
    </location>
</feature>
<name>A0A806DL87_MEIRD</name>
<evidence type="ECO:0000313" key="3">
    <source>
        <dbReference type="Proteomes" id="UP000006655"/>
    </source>
</evidence>
<proteinExistence type="predicted"/>
<feature type="compositionally biased region" description="Basic residues" evidence="1">
    <location>
        <begin position="96"/>
        <end position="107"/>
    </location>
</feature>
<keyword evidence="3" id="KW-1185">Reference proteome</keyword>
<feature type="compositionally biased region" description="Pro residues" evidence="1">
    <location>
        <begin position="76"/>
        <end position="93"/>
    </location>
</feature>
<feature type="compositionally biased region" description="Basic residues" evidence="1">
    <location>
        <begin position="139"/>
        <end position="154"/>
    </location>
</feature>
<reference evidence="2 3" key="1">
    <citation type="journal article" date="2010" name="Stand. Genomic Sci.">
        <title>Complete genome sequence of Meiothermus ruber type strain (21).</title>
        <authorList>
            <person name="Tindall B.J."/>
            <person name="Sikorski J."/>
            <person name="Lucas S."/>
            <person name="Goltsman E."/>
            <person name="Copeland A."/>
            <person name="Glavina Del Rio T."/>
            <person name="Nolan M."/>
            <person name="Tice H."/>
            <person name="Cheng J.F."/>
            <person name="Han C."/>
            <person name="Pitluck S."/>
            <person name="Liolios K."/>
            <person name="Ivanova N."/>
            <person name="Mavromatis K."/>
            <person name="Ovchinnikova G."/>
            <person name="Pati A."/>
            <person name="Fahnrich R."/>
            <person name="Goodwin L."/>
            <person name="Chen A."/>
            <person name="Palaniappan K."/>
            <person name="Land M."/>
            <person name="Hauser L."/>
            <person name="Chang Y.J."/>
            <person name="Jeffries C.D."/>
            <person name="Rohde M."/>
            <person name="Goker M."/>
            <person name="Woyke T."/>
            <person name="Bristow J."/>
            <person name="Eisen J.A."/>
            <person name="Markowitz V."/>
            <person name="Hugenholtz P."/>
            <person name="Kyrpides N.C."/>
            <person name="Klenk H.P."/>
            <person name="Lapidus A."/>
        </authorList>
    </citation>
    <scope>NUCLEOTIDE SEQUENCE [LARGE SCALE GENOMIC DNA]</scope>
    <source>
        <strain evidence="3">ATCC 35948 / DSM 1279 / VKM B-1258 / 21</strain>
    </source>
</reference>
<feature type="compositionally biased region" description="Basic residues" evidence="1">
    <location>
        <begin position="292"/>
        <end position="302"/>
    </location>
</feature>
<sequence>MAWPTAAPWRPLPTTPGVISCSSRRRPACAGPGCRFSLGLLLPFTCYCWAWSGYCHPCPRPPPRLRWPLLRARVPPPLLRHKPPQPSSQPNPFPRRGAHPKASHPVRSRGQPPPQPKRRSPRNQTHLYSKRREGTYKARTSRRMSHAPVKRTKTCKAANSLHPVQPGKIPRSLGRPPPIRQDGRRPISRVKRSRPNLDRRGLDKPSPRPRNQPSPARRGSRPRTNLGKRSHPNLGKHSHLNLGKHSHLNLGRHSHPNLDRHSQGRASLRGIIRPRARPAAARAAAPRDRPCKPAHPRIRPRVRSAPPVRRRWDEEKIGREGRLHCPAPGPRVSPRRTCSARLKSTSSPSPCPRRCAISFVATLSYPHRSPGPPAPPDRRLEGYAHFGSIVHFDKPKRYYRKAFLLPSVGLNPSPLTASYSEGFKRKRYQAVFRRPR</sequence>
<dbReference type="KEGG" id="mrb:Mrub_2434"/>
<dbReference type="EMBL" id="CP001743">
    <property type="protein sequence ID" value="ADD29185.1"/>
    <property type="molecule type" value="Genomic_DNA"/>
</dbReference>